<dbReference type="EMBL" id="MN740233">
    <property type="protein sequence ID" value="QHT95022.1"/>
    <property type="molecule type" value="Genomic_DNA"/>
</dbReference>
<dbReference type="PANTHER" id="PTHR22916:SF3">
    <property type="entry name" value="UDP-GLCNAC:BETAGAL BETA-1,3-N-ACETYLGLUCOSAMINYLTRANSFERASE-LIKE PROTEIN 1"/>
    <property type="match status" value="1"/>
</dbReference>
<accession>A0A6C0IPV6</accession>
<feature type="domain" description="Glycosyltransferase 2-like" evidence="1">
    <location>
        <begin position="17"/>
        <end position="145"/>
    </location>
</feature>
<dbReference type="InterPro" id="IPR029044">
    <property type="entry name" value="Nucleotide-diphossugar_trans"/>
</dbReference>
<protein>
    <recommendedName>
        <fullName evidence="1">Glycosyltransferase 2-like domain-containing protein</fullName>
    </recommendedName>
</protein>
<organism evidence="2">
    <name type="scientific">viral metagenome</name>
    <dbReference type="NCBI Taxonomy" id="1070528"/>
    <lineage>
        <taxon>unclassified sequences</taxon>
        <taxon>metagenomes</taxon>
        <taxon>organismal metagenomes</taxon>
    </lineage>
</organism>
<dbReference type="CDD" id="cd00761">
    <property type="entry name" value="Glyco_tranf_GTA_type"/>
    <property type="match status" value="1"/>
</dbReference>
<dbReference type="SUPFAM" id="SSF53448">
    <property type="entry name" value="Nucleotide-diphospho-sugar transferases"/>
    <property type="match status" value="1"/>
</dbReference>
<dbReference type="InterPro" id="IPR001173">
    <property type="entry name" value="Glyco_trans_2-like"/>
</dbReference>
<dbReference type="Pfam" id="PF00535">
    <property type="entry name" value="Glycos_transf_2"/>
    <property type="match status" value="1"/>
</dbReference>
<proteinExistence type="predicted"/>
<evidence type="ECO:0000313" key="2">
    <source>
        <dbReference type="EMBL" id="QHT95022.1"/>
    </source>
</evidence>
<dbReference type="GO" id="GO:0016758">
    <property type="term" value="F:hexosyltransferase activity"/>
    <property type="evidence" value="ECO:0007669"/>
    <property type="project" value="UniProtKB-ARBA"/>
</dbReference>
<name>A0A6C0IPV6_9ZZZZ</name>
<dbReference type="PANTHER" id="PTHR22916">
    <property type="entry name" value="GLYCOSYLTRANSFERASE"/>
    <property type="match status" value="1"/>
</dbReference>
<reference evidence="2" key="1">
    <citation type="journal article" date="2020" name="Nature">
        <title>Giant virus diversity and host interactions through global metagenomics.</title>
        <authorList>
            <person name="Schulz F."/>
            <person name="Roux S."/>
            <person name="Paez-Espino D."/>
            <person name="Jungbluth S."/>
            <person name="Walsh D.A."/>
            <person name="Denef V.J."/>
            <person name="McMahon K.D."/>
            <person name="Konstantinidis K.T."/>
            <person name="Eloe-Fadrosh E.A."/>
            <person name="Kyrpides N.C."/>
            <person name="Woyke T."/>
        </authorList>
    </citation>
    <scope>NUCLEOTIDE SEQUENCE</scope>
    <source>
        <strain evidence="2">GVMAG-M-3300024261-37</strain>
    </source>
</reference>
<evidence type="ECO:0000259" key="1">
    <source>
        <dbReference type="Pfam" id="PF00535"/>
    </source>
</evidence>
<dbReference type="AlphaFoldDB" id="A0A6C0IPV6"/>
<sequence>MGKKRKKPITREQPFVSVCTPTYNRRIFISQMVKNVEKQDYPKDKFEWIIIDDGSDPIEDLLPKDFETELNIKYYRYEEKIKLGKKRNLMHEKSSGEILVYMDDDDYYPPDRISHAVKKLQTNPDALCAGSSIVYLYFNDLKKIYQFGPYGPKHATAGTFAFRKKLLDITSYEDDADMAEEKHFLKNYTIPFVQLDPVKTILVFAHQFNTFDKRKLLKNPHPNFVRETKLTVKNFLKKNKEAINFYINV</sequence>
<dbReference type="Gene3D" id="3.90.550.10">
    <property type="entry name" value="Spore Coat Polysaccharide Biosynthesis Protein SpsA, Chain A"/>
    <property type="match status" value="1"/>
</dbReference>